<organism evidence="1 2">
    <name type="scientific">SAR86 cluster bacterium</name>
    <dbReference type="NCBI Taxonomy" id="2030880"/>
    <lineage>
        <taxon>Bacteria</taxon>
        <taxon>Pseudomonadati</taxon>
        <taxon>Pseudomonadota</taxon>
        <taxon>Gammaproteobacteria</taxon>
        <taxon>SAR86 cluster</taxon>
    </lineage>
</organism>
<keyword evidence="1" id="KW-0378">Hydrolase</keyword>
<dbReference type="SUPFAM" id="SSF53927">
    <property type="entry name" value="Cytidine deaminase-like"/>
    <property type="match status" value="1"/>
</dbReference>
<comment type="caution">
    <text evidence="1">The sequence shown here is derived from an EMBL/GenBank/DDBJ whole genome shotgun (WGS) entry which is preliminary data.</text>
</comment>
<evidence type="ECO:0000313" key="2">
    <source>
        <dbReference type="Proteomes" id="UP000228987"/>
    </source>
</evidence>
<dbReference type="InterPro" id="IPR016193">
    <property type="entry name" value="Cytidine_deaminase-like"/>
</dbReference>
<name>A0A2A5CJ43_9GAMM</name>
<reference evidence="2" key="1">
    <citation type="submission" date="2017-08" db="EMBL/GenBank/DDBJ databases">
        <title>A dynamic microbial community with high functional redundancy inhabits the cold, oxic subseafloor aquifer.</title>
        <authorList>
            <person name="Tully B.J."/>
            <person name="Wheat C.G."/>
            <person name="Glazer B.T."/>
            <person name="Huber J.A."/>
        </authorList>
    </citation>
    <scope>NUCLEOTIDE SEQUENCE [LARGE SCALE GENOMIC DNA]</scope>
</reference>
<proteinExistence type="predicted"/>
<dbReference type="EC" id="3.5.4.5" evidence="1"/>
<evidence type="ECO:0000313" key="1">
    <source>
        <dbReference type="EMBL" id="PCJ43521.1"/>
    </source>
</evidence>
<dbReference type="Gene3D" id="3.40.140.10">
    <property type="entry name" value="Cytidine Deaminase, domain 2"/>
    <property type="match status" value="1"/>
</dbReference>
<dbReference type="Proteomes" id="UP000228987">
    <property type="component" value="Unassembled WGS sequence"/>
</dbReference>
<protein>
    <submittedName>
        <fullName evidence="1">Cytidine deaminase</fullName>
        <ecNumber evidence="1">3.5.4.5</ecNumber>
    </submittedName>
</protein>
<dbReference type="GO" id="GO:0004126">
    <property type="term" value="F:cytidine deaminase activity"/>
    <property type="evidence" value="ECO:0007669"/>
    <property type="project" value="UniProtKB-EC"/>
</dbReference>
<dbReference type="EMBL" id="NVWI01000001">
    <property type="protein sequence ID" value="PCJ43521.1"/>
    <property type="molecule type" value="Genomic_DNA"/>
</dbReference>
<dbReference type="CDD" id="cd01283">
    <property type="entry name" value="cytidine_deaminase"/>
    <property type="match status" value="1"/>
</dbReference>
<dbReference type="NCBIfam" id="NF006155">
    <property type="entry name" value="PRK08298.1"/>
    <property type="match status" value="1"/>
</dbReference>
<dbReference type="AlphaFoldDB" id="A0A2A5CJ43"/>
<sequence>MNIADELFNAASSLLKARFPKGPGGAAALRTESGKILTSIAPATKNDALALCMEVGAILQAHKLGEAITHMVAVCRENKSSELLILSPCGICQERLVHWGGDVLVAITNPEHKLILKPIRELQPYHWSAVNGEEL</sequence>
<accession>A0A2A5CJ43</accession>
<gene>
    <name evidence="1" type="ORF">COA71_01205</name>
</gene>